<dbReference type="InterPro" id="IPR005135">
    <property type="entry name" value="Endo/exonuclease/phosphatase"/>
</dbReference>
<evidence type="ECO:0000313" key="4">
    <source>
        <dbReference type="Proteomes" id="UP000198677"/>
    </source>
</evidence>
<proteinExistence type="predicted"/>
<name>A0A1H7X368_9NOCA</name>
<keyword evidence="4" id="KW-1185">Reference proteome</keyword>
<evidence type="ECO:0000256" key="1">
    <source>
        <dbReference type="SAM" id="Phobius"/>
    </source>
</evidence>
<dbReference type="EMBL" id="FOAW01000030">
    <property type="protein sequence ID" value="SEM28306.1"/>
    <property type="molecule type" value="Genomic_DNA"/>
</dbReference>
<keyword evidence="1" id="KW-1133">Transmembrane helix</keyword>
<feature type="transmembrane region" description="Helical" evidence="1">
    <location>
        <begin position="12"/>
        <end position="31"/>
    </location>
</feature>
<dbReference type="GO" id="GO:0004519">
    <property type="term" value="F:endonuclease activity"/>
    <property type="evidence" value="ECO:0007669"/>
    <property type="project" value="UniProtKB-KW"/>
</dbReference>
<gene>
    <name evidence="3" type="ORF">SAMN05444583_13042</name>
</gene>
<feature type="transmembrane region" description="Helical" evidence="1">
    <location>
        <begin position="65"/>
        <end position="87"/>
    </location>
</feature>
<accession>A0A1H7X368</accession>
<dbReference type="AlphaFoldDB" id="A0A1H7X368"/>
<keyword evidence="3" id="KW-0540">Nuclease</keyword>
<dbReference type="GO" id="GO:0004527">
    <property type="term" value="F:exonuclease activity"/>
    <property type="evidence" value="ECO:0007669"/>
    <property type="project" value="UniProtKB-KW"/>
</dbReference>
<evidence type="ECO:0000313" key="3">
    <source>
        <dbReference type="EMBL" id="SEM28306.1"/>
    </source>
</evidence>
<keyword evidence="1" id="KW-0812">Transmembrane</keyword>
<organism evidence="3 4">
    <name type="scientific">Rhodococcus maanshanensis</name>
    <dbReference type="NCBI Taxonomy" id="183556"/>
    <lineage>
        <taxon>Bacteria</taxon>
        <taxon>Bacillati</taxon>
        <taxon>Actinomycetota</taxon>
        <taxon>Actinomycetes</taxon>
        <taxon>Mycobacteriales</taxon>
        <taxon>Nocardiaceae</taxon>
        <taxon>Rhodococcus</taxon>
    </lineage>
</organism>
<feature type="domain" description="Endonuclease/exonuclease/phosphatase" evidence="2">
    <location>
        <begin position="105"/>
        <end position="313"/>
    </location>
</feature>
<keyword evidence="3" id="KW-0269">Exonuclease</keyword>
<dbReference type="InterPro" id="IPR036691">
    <property type="entry name" value="Endo/exonu/phosph_ase_sf"/>
</dbReference>
<sequence>MTSSEIYRRSAGVFAAACGLLGAAALLASLVTVEVRFVVLLAGWTPVLIGTALLGAVVATIARQWAAQCGCLVVCALGAWLLGPLYVAGTGAGSPDADGPPLRVLQANVKLGQADPDLLTDLVRDRDVDVLTVQELTDEAVDGLGAAGLDDLLPHRFAISYGPNGLGGGIYSRYPLSNTRVLDGYLSANLAADLDVGLREPVTLFAVHPAPAYLFPAPMWAGELRDLGAEFANAAERDNVIASGDFNASYSQRQYRALLTAGYADAADQVGAGLVPTMPAHRWYPALVGIDRVITKGAVATGLERVSIAGSDHHGVIADIRLVDDAAR</sequence>
<dbReference type="Pfam" id="PF03372">
    <property type="entry name" value="Exo_endo_phos"/>
    <property type="match status" value="1"/>
</dbReference>
<dbReference type="Gene3D" id="3.60.10.10">
    <property type="entry name" value="Endonuclease/exonuclease/phosphatase"/>
    <property type="match status" value="1"/>
</dbReference>
<dbReference type="Proteomes" id="UP000198677">
    <property type="component" value="Unassembled WGS sequence"/>
</dbReference>
<evidence type="ECO:0000259" key="2">
    <source>
        <dbReference type="Pfam" id="PF03372"/>
    </source>
</evidence>
<reference evidence="4" key="1">
    <citation type="submission" date="2016-10" db="EMBL/GenBank/DDBJ databases">
        <authorList>
            <person name="Varghese N."/>
            <person name="Submissions S."/>
        </authorList>
    </citation>
    <scope>NUCLEOTIDE SEQUENCE [LARGE SCALE GENOMIC DNA]</scope>
    <source>
        <strain evidence="4">DSM 44675</strain>
    </source>
</reference>
<feature type="transmembrane region" description="Helical" evidence="1">
    <location>
        <begin position="37"/>
        <end position="58"/>
    </location>
</feature>
<dbReference type="RefSeq" id="WP_072751538.1">
    <property type="nucleotide sequence ID" value="NZ_FOAW01000030.1"/>
</dbReference>
<dbReference type="SUPFAM" id="SSF56219">
    <property type="entry name" value="DNase I-like"/>
    <property type="match status" value="1"/>
</dbReference>
<protein>
    <submittedName>
        <fullName evidence="3">Uncharacterized conserved protein YafD, endonuclease/exonuclease/phosphatase (EEP) superfamily</fullName>
    </submittedName>
</protein>
<keyword evidence="3" id="KW-0378">Hydrolase</keyword>
<keyword evidence="3" id="KW-0255">Endonuclease</keyword>
<keyword evidence="1" id="KW-0472">Membrane</keyword>